<keyword evidence="2" id="KW-1185">Reference proteome</keyword>
<dbReference type="KEGG" id="tro:trd_A0571"/>
<proteinExistence type="predicted"/>
<dbReference type="EMBL" id="CP001276">
    <property type="protein sequence ID" value="ACM06692.1"/>
    <property type="molecule type" value="Genomic_DNA"/>
</dbReference>
<dbReference type="Proteomes" id="UP000000447">
    <property type="component" value="Plasmid unnamed"/>
</dbReference>
<keyword evidence="1" id="KW-0614">Plasmid</keyword>
<reference evidence="1 2" key="1">
    <citation type="journal article" date="2009" name="PLoS ONE">
        <title>Complete genome sequence of the aerobic CO-oxidizing thermophile Thermomicrobium roseum.</title>
        <authorList>
            <person name="Wu D."/>
            <person name="Raymond J."/>
            <person name="Wu M."/>
            <person name="Chatterji S."/>
            <person name="Ren Q."/>
            <person name="Graham J.E."/>
            <person name="Bryant D.A."/>
            <person name="Robb F."/>
            <person name="Colman A."/>
            <person name="Tallon L.J."/>
            <person name="Badger J.H."/>
            <person name="Madupu R."/>
            <person name="Ward N.L."/>
            <person name="Eisen J.A."/>
        </authorList>
    </citation>
    <scope>NUCLEOTIDE SEQUENCE [LARGE SCALE GENOMIC DNA]</scope>
    <source>
        <strain evidence="2">ATCC 27502 / DSM 5159 / P-2</strain>
        <plasmid evidence="1">unnamed</plasmid>
    </source>
</reference>
<sequence>MIIEDLRLHAVYHAPVPSPLSYPYPERSGTIGTVPGHLGGRRRCRLSIGFVSA</sequence>
<gene>
    <name evidence="1" type="ordered locus">trd_A0571</name>
</gene>
<evidence type="ECO:0000313" key="1">
    <source>
        <dbReference type="EMBL" id="ACM06692.1"/>
    </source>
</evidence>
<name>B9L457_THERP</name>
<dbReference type="HOGENOM" id="CLU_3067202_0_0_0"/>
<geneLocation type="plasmid" evidence="2">
    <name>Tros</name>
</geneLocation>
<protein>
    <submittedName>
        <fullName evidence="1">Uncharacterized protein</fullName>
    </submittedName>
</protein>
<dbReference type="AlphaFoldDB" id="B9L457"/>
<accession>B9L457</accession>
<organism evidence="1 2">
    <name type="scientific">Thermomicrobium roseum (strain ATCC 27502 / DSM 5159 / P-2)</name>
    <dbReference type="NCBI Taxonomy" id="309801"/>
    <lineage>
        <taxon>Bacteria</taxon>
        <taxon>Pseudomonadati</taxon>
        <taxon>Thermomicrobiota</taxon>
        <taxon>Thermomicrobia</taxon>
        <taxon>Thermomicrobiales</taxon>
        <taxon>Thermomicrobiaceae</taxon>
        <taxon>Thermomicrobium</taxon>
    </lineage>
</organism>
<evidence type="ECO:0000313" key="2">
    <source>
        <dbReference type="Proteomes" id="UP000000447"/>
    </source>
</evidence>